<evidence type="ECO:0000313" key="1">
    <source>
        <dbReference type="EMBL" id="JAH07476.1"/>
    </source>
</evidence>
<name>A0A0E9PS79_ANGAN</name>
<proteinExistence type="predicted"/>
<sequence length="26" mass="3015">MLSLAVKNSLGLLKLLKHINKYNQFQ</sequence>
<organism evidence="1">
    <name type="scientific">Anguilla anguilla</name>
    <name type="common">European freshwater eel</name>
    <name type="synonym">Muraena anguilla</name>
    <dbReference type="NCBI Taxonomy" id="7936"/>
    <lineage>
        <taxon>Eukaryota</taxon>
        <taxon>Metazoa</taxon>
        <taxon>Chordata</taxon>
        <taxon>Craniata</taxon>
        <taxon>Vertebrata</taxon>
        <taxon>Euteleostomi</taxon>
        <taxon>Actinopterygii</taxon>
        <taxon>Neopterygii</taxon>
        <taxon>Teleostei</taxon>
        <taxon>Anguilliformes</taxon>
        <taxon>Anguillidae</taxon>
        <taxon>Anguilla</taxon>
    </lineage>
</organism>
<reference evidence="1" key="2">
    <citation type="journal article" date="2015" name="Fish Shellfish Immunol.">
        <title>Early steps in the European eel (Anguilla anguilla)-Vibrio vulnificus interaction in the gills: Role of the RtxA13 toxin.</title>
        <authorList>
            <person name="Callol A."/>
            <person name="Pajuelo D."/>
            <person name="Ebbesson L."/>
            <person name="Teles M."/>
            <person name="MacKenzie S."/>
            <person name="Amaro C."/>
        </authorList>
    </citation>
    <scope>NUCLEOTIDE SEQUENCE</scope>
</reference>
<reference evidence="1" key="1">
    <citation type="submission" date="2014-11" db="EMBL/GenBank/DDBJ databases">
        <authorList>
            <person name="Amaro Gonzalez C."/>
        </authorList>
    </citation>
    <scope>NUCLEOTIDE SEQUENCE</scope>
</reference>
<dbReference type="AlphaFoldDB" id="A0A0E9PS79"/>
<protein>
    <submittedName>
        <fullName evidence="1">Uncharacterized protein</fullName>
    </submittedName>
</protein>
<dbReference type="EMBL" id="GBXM01101101">
    <property type="protein sequence ID" value="JAH07476.1"/>
    <property type="molecule type" value="Transcribed_RNA"/>
</dbReference>
<accession>A0A0E9PS79</accession>